<name>A0ABQ0KZB8_MYCCL</name>
<feature type="compositionally biased region" description="Polar residues" evidence="1">
    <location>
        <begin position="328"/>
        <end position="341"/>
    </location>
</feature>
<dbReference type="EMBL" id="DF839596">
    <property type="protein sequence ID" value="GAT44254.1"/>
    <property type="molecule type" value="Genomic_DNA"/>
</dbReference>
<feature type="region of interest" description="Disordered" evidence="1">
    <location>
        <begin position="315"/>
        <end position="364"/>
    </location>
</feature>
<keyword evidence="3" id="KW-1185">Reference proteome</keyword>
<evidence type="ECO:0000256" key="1">
    <source>
        <dbReference type="SAM" id="MobiDB-lite"/>
    </source>
</evidence>
<sequence length="511" mass="56465">MYTTTASVFQPHAERLEFLDVSHLTWMYSHQGLPYTTVTPTDDPSVALFFASLSNIRHLRVHDGQSFPAFFGGPEKAFLKLVTVALVNDLRTSFDRRGDRSKIKGFVKSIIAAAPGTAVCLHLCIQPAHQRAASLLAQEFALIHQVSVDCCIHEEDCTLLYLDFEQFCDCPYKKAMVLDRRPNRAPVERQPRVGRTGAEELVNKLFAHEQAHPVADFGHVPEPALKLQRAPSLVTNLEACRWYLAVLEPAFALRVRAGVEALLNGCTVSKQLGRASFGISSVHRKEYPLAPSELMEVAELVARRNDSWLAVTVPQARIESENPPRKQPGTTAGMQTRTPSRNGLDRSVPNHSSSSVDPRKRPRAPETVLVFVDNANNDGRPLSLKDGMWYADGFENGDVRLQEHKTSAVGYAASGRCAAFGCGRLADARNATSEQEWKRIERRNTPGSECHSFLDRWKCACCSGTRDCHGLREDSLANVGRVLEGVRGELDRTTNDVLVLRADVEAAAKAG</sequence>
<evidence type="ECO:0000313" key="3">
    <source>
        <dbReference type="Proteomes" id="UP000815677"/>
    </source>
</evidence>
<accession>A0ABQ0KZB8</accession>
<feature type="non-terminal residue" evidence="2">
    <location>
        <position position="511"/>
    </location>
</feature>
<protein>
    <submittedName>
        <fullName evidence="2">Uncharacterized protein</fullName>
    </submittedName>
</protein>
<gene>
    <name evidence="2" type="ORF">MCHLO_01892</name>
</gene>
<dbReference type="Proteomes" id="UP000815677">
    <property type="component" value="Unassembled WGS sequence"/>
</dbReference>
<proteinExistence type="predicted"/>
<evidence type="ECO:0000313" key="2">
    <source>
        <dbReference type="EMBL" id="GAT44254.1"/>
    </source>
</evidence>
<reference evidence="2" key="1">
    <citation type="submission" date="2014-09" db="EMBL/GenBank/DDBJ databases">
        <title>Genome sequence of the luminous mushroom Mycena chlorophos for searching fungal bioluminescence genes.</title>
        <authorList>
            <person name="Tanaka Y."/>
            <person name="Kasuga D."/>
            <person name="Oba Y."/>
            <person name="Hase S."/>
            <person name="Sato K."/>
            <person name="Oba Y."/>
            <person name="Sakakibara Y."/>
        </authorList>
    </citation>
    <scope>NUCLEOTIDE SEQUENCE</scope>
</reference>
<organism evidence="2 3">
    <name type="scientific">Mycena chlorophos</name>
    <name type="common">Agaric fungus</name>
    <name type="synonym">Agaricus chlorophos</name>
    <dbReference type="NCBI Taxonomy" id="658473"/>
    <lineage>
        <taxon>Eukaryota</taxon>
        <taxon>Fungi</taxon>
        <taxon>Dikarya</taxon>
        <taxon>Basidiomycota</taxon>
        <taxon>Agaricomycotina</taxon>
        <taxon>Agaricomycetes</taxon>
        <taxon>Agaricomycetidae</taxon>
        <taxon>Agaricales</taxon>
        <taxon>Marasmiineae</taxon>
        <taxon>Mycenaceae</taxon>
        <taxon>Mycena</taxon>
    </lineage>
</organism>